<protein>
    <submittedName>
        <fullName evidence="1">Uncharacterized protein</fullName>
    </submittedName>
</protein>
<dbReference type="EMBL" id="JBHSQQ010000928">
    <property type="protein sequence ID" value="MFC5946598.1"/>
    <property type="molecule type" value="Genomic_DNA"/>
</dbReference>
<sequence>MSGLLATTAPPATAEAPNETITVESGNVIVPYTGDGAVYTTLSCPASHPYRMESGTTGLTAYGSEVFAITVPY</sequence>
<evidence type="ECO:0000313" key="1">
    <source>
        <dbReference type="EMBL" id="MFC5946598.1"/>
    </source>
</evidence>
<reference evidence="2" key="1">
    <citation type="journal article" date="2019" name="Int. J. Syst. Evol. Microbiol.">
        <title>The Global Catalogue of Microorganisms (GCM) 10K type strain sequencing project: providing services to taxonomists for standard genome sequencing and annotation.</title>
        <authorList>
            <consortium name="The Broad Institute Genomics Platform"/>
            <consortium name="The Broad Institute Genome Sequencing Center for Infectious Disease"/>
            <person name="Wu L."/>
            <person name="Ma J."/>
        </authorList>
    </citation>
    <scope>NUCLEOTIDE SEQUENCE [LARGE SCALE GENOMIC DNA]</scope>
    <source>
        <strain evidence="2">CGMCC 4.7173</strain>
    </source>
</reference>
<gene>
    <name evidence="1" type="ORF">ACFPZ4_35140</name>
</gene>
<dbReference type="Proteomes" id="UP001596207">
    <property type="component" value="Unassembled WGS sequence"/>
</dbReference>
<accession>A0ABW1HZ56</accession>
<evidence type="ECO:0000313" key="2">
    <source>
        <dbReference type="Proteomes" id="UP001596207"/>
    </source>
</evidence>
<organism evidence="1 2">
    <name type="scientific">Micromonospora harpali</name>
    <dbReference type="NCBI Taxonomy" id="1490225"/>
    <lineage>
        <taxon>Bacteria</taxon>
        <taxon>Bacillati</taxon>
        <taxon>Actinomycetota</taxon>
        <taxon>Actinomycetes</taxon>
        <taxon>Micromonosporales</taxon>
        <taxon>Micromonosporaceae</taxon>
        <taxon>Micromonospora</taxon>
    </lineage>
</organism>
<name>A0ABW1HZ56_9ACTN</name>
<feature type="non-terminal residue" evidence="1">
    <location>
        <position position="73"/>
    </location>
</feature>
<dbReference type="RefSeq" id="WP_377539761.1">
    <property type="nucleotide sequence ID" value="NZ_JBHSQQ010000928.1"/>
</dbReference>
<comment type="caution">
    <text evidence="1">The sequence shown here is derived from an EMBL/GenBank/DDBJ whole genome shotgun (WGS) entry which is preliminary data.</text>
</comment>
<proteinExistence type="predicted"/>
<keyword evidence="2" id="KW-1185">Reference proteome</keyword>